<dbReference type="SUPFAM" id="SSF54292">
    <property type="entry name" value="2Fe-2S ferredoxin-like"/>
    <property type="match status" value="1"/>
</dbReference>
<protein>
    <submittedName>
        <fullName evidence="2">Uncharacterized protein</fullName>
    </submittedName>
</protein>
<feature type="non-terminal residue" evidence="2">
    <location>
        <position position="45"/>
    </location>
</feature>
<dbReference type="Pfam" id="PF13510">
    <property type="entry name" value="Fer2_4"/>
    <property type="match status" value="1"/>
</dbReference>
<dbReference type="AlphaFoldDB" id="G5ICD8"/>
<proteinExistence type="predicted"/>
<comment type="caution">
    <text evidence="2">The sequence shown here is derived from an EMBL/GenBank/DDBJ whole genome shotgun (WGS) entry which is preliminary data.</text>
</comment>
<feature type="region of interest" description="Disordered" evidence="1">
    <location>
        <begin position="24"/>
        <end position="45"/>
    </location>
</feature>
<organism evidence="2 3">
    <name type="scientific">Hungatella hathewayi WAL-18680</name>
    <dbReference type="NCBI Taxonomy" id="742737"/>
    <lineage>
        <taxon>Bacteria</taxon>
        <taxon>Bacillati</taxon>
        <taxon>Bacillota</taxon>
        <taxon>Clostridia</taxon>
        <taxon>Lachnospirales</taxon>
        <taxon>Lachnospiraceae</taxon>
        <taxon>Hungatella</taxon>
    </lineage>
</organism>
<dbReference type="InterPro" id="IPR036010">
    <property type="entry name" value="2Fe-2S_ferredoxin-like_sf"/>
</dbReference>
<dbReference type="HOGENOM" id="CLU_3226326_0_0_9"/>
<keyword evidence="3" id="KW-1185">Reference proteome</keyword>
<evidence type="ECO:0000313" key="2">
    <source>
        <dbReference type="EMBL" id="EHI60788.1"/>
    </source>
</evidence>
<dbReference type="GO" id="GO:0051536">
    <property type="term" value="F:iron-sulfur cluster binding"/>
    <property type="evidence" value="ECO:0007669"/>
    <property type="project" value="InterPro"/>
</dbReference>
<sequence length="45" mass="5087">MVHITINGKPVEVPENTTIMEAAVPGRNQNSQPLPLERRPRLRLL</sequence>
<name>G5ICD8_9FIRM</name>
<evidence type="ECO:0000256" key="1">
    <source>
        <dbReference type="SAM" id="MobiDB-lite"/>
    </source>
</evidence>
<accession>G5ICD8</accession>
<gene>
    <name evidence="2" type="ORF">HMPREF9473_01165</name>
</gene>
<evidence type="ECO:0000313" key="3">
    <source>
        <dbReference type="Proteomes" id="UP000005384"/>
    </source>
</evidence>
<dbReference type="EMBL" id="ADLN01000011">
    <property type="protein sequence ID" value="EHI60788.1"/>
    <property type="molecule type" value="Genomic_DNA"/>
</dbReference>
<reference evidence="2 3" key="1">
    <citation type="submission" date="2011-08" db="EMBL/GenBank/DDBJ databases">
        <title>The Genome Sequence of Clostridium hathewayi WAL-18680.</title>
        <authorList>
            <consortium name="The Broad Institute Genome Sequencing Platform"/>
            <person name="Earl A."/>
            <person name="Ward D."/>
            <person name="Feldgarden M."/>
            <person name="Gevers D."/>
            <person name="Finegold S.M."/>
            <person name="Summanen P.H."/>
            <person name="Molitoris D.R."/>
            <person name="Song M."/>
            <person name="Daigneault M."/>
            <person name="Allen-Vercoe E."/>
            <person name="Young S.K."/>
            <person name="Zeng Q."/>
            <person name="Gargeya S."/>
            <person name="Fitzgerald M."/>
            <person name="Haas B."/>
            <person name="Abouelleil A."/>
            <person name="Alvarado L."/>
            <person name="Arachchi H.M."/>
            <person name="Berlin A."/>
            <person name="Brown A."/>
            <person name="Chapman S.B."/>
            <person name="Chen Z."/>
            <person name="Dunbar C."/>
            <person name="Freedman E."/>
            <person name="Gearin G."/>
            <person name="Gellesch M."/>
            <person name="Goldberg J."/>
            <person name="Griggs A."/>
            <person name="Gujja S."/>
            <person name="Heiman D."/>
            <person name="Howarth C."/>
            <person name="Larson L."/>
            <person name="Lui A."/>
            <person name="MacDonald P.J.P."/>
            <person name="Montmayeur A."/>
            <person name="Murphy C."/>
            <person name="Neiman D."/>
            <person name="Pearson M."/>
            <person name="Priest M."/>
            <person name="Roberts A."/>
            <person name="Saif S."/>
            <person name="Shea T."/>
            <person name="Shenoy N."/>
            <person name="Sisk P."/>
            <person name="Stolte C."/>
            <person name="Sykes S."/>
            <person name="Wortman J."/>
            <person name="Nusbaum C."/>
            <person name="Birren B."/>
        </authorList>
    </citation>
    <scope>NUCLEOTIDE SEQUENCE [LARGE SCALE GENOMIC DNA]</scope>
    <source>
        <strain evidence="2 3">WAL-18680</strain>
    </source>
</reference>
<dbReference type="Proteomes" id="UP000005384">
    <property type="component" value="Unassembled WGS sequence"/>
</dbReference>